<evidence type="ECO:0000256" key="4">
    <source>
        <dbReference type="ARBA" id="ARBA00023172"/>
    </source>
</evidence>
<dbReference type="GO" id="GO:0006310">
    <property type="term" value="P:DNA recombination"/>
    <property type="evidence" value="ECO:0007669"/>
    <property type="project" value="UniProtKB-KW"/>
</dbReference>
<dbReference type="Pfam" id="PF00589">
    <property type="entry name" value="Phage_integrase"/>
    <property type="match status" value="1"/>
</dbReference>
<evidence type="ECO:0000256" key="5">
    <source>
        <dbReference type="PROSITE-ProRule" id="PRU01248"/>
    </source>
</evidence>
<dbReference type="InterPro" id="IPR050090">
    <property type="entry name" value="Tyrosine_recombinase_XerCD"/>
</dbReference>
<dbReference type="AlphaFoldDB" id="Q2NTS7"/>
<sequence length="338" mass="38320">MVGKRKNPADNALPPRVYRGKTQYEFHPASGGSISLCPLDSLIPVVWAKYEQANNYRNERKNLEHLINQFFLSADFMALAAETQKDYKRNSTRLLPVFGKMHPDNVKPQHIRKYMDKRGTKSKTQANHEKRFLSRVYRWGYERGITKGNPCSGVRQFKEEARDRYITDAEYEALYSVAPATVRIAMEIAYLCCARQSDVLSLTKSQLLDDGIFICQGKTGKKQIKAWTERLKKVIDLADSLPASQGVNSIYVLHQPNGNRYTRDGFNSSWAKARAKASVLHPELTFDFTFHDLKAKGISDLEGSLSEKQAISGHKSIGQTARYNRKTEIVPVVGGQKK</sequence>
<dbReference type="Gene3D" id="1.10.443.10">
    <property type="entry name" value="Intergrase catalytic core"/>
    <property type="match status" value="1"/>
</dbReference>
<dbReference type="PROSITE" id="PS51900">
    <property type="entry name" value="CB"/>
    <property type="match status" value="1"/>
</dbReference>
<keyword evidence="4" id="KW-0233">DNA recombination</keyword>
<reference evidence="7 9" key="1">
    <citation type="journal article" date="2006" name="Genome Res.">
        <title>Massive genome erosion and functional adaptations provide insights into the symbiotic lifestyle of Sodalis glossinidius in the tsetse host.</title>
        <authorList>
            <person name="Toh H."/>
            <person name="Weiss B.L."/>
            <person name="Perkin S.A.H."/>
            <person name="Yamashita A."/>
            <person name="Oshima K."/>
            <person name="Hattori M."/>
            <person name="Aksoy S."/>
        </authorList>
    </citation>
    <scope>NUCLEOTIDE SEQUENCE [LARGE SCALE GENOMIC DNA]</scope>
    <source>
        <strain evidence="7">Morsitans</strain>
        <strain evidence="9">morsitans</strain>
    </source>
</reference>
<dbReference type="InterPro" id="IPR011010">
    <property type="entry name" value="DNA_brk_join_enz"/>
</dbReference>
<evidence type="ECO:0000313" key="9">
    <source>
        <dbReference type="Proteomes" id="UP000001932"/>
    </source>
</evidence>
<dbReference type="STRING" id="343509.SG1173"/>
<dbReference type="InterPro" id="IPR002104">
    <property type="entry name" value="Integrase_catalytic"/>
</dbReference>
<dbReference type="SUPFAM" id="SSF56349">
    <property type="entry name" value="DNA breaking-rejoining enzymes"/>
    <property type="match status" value="1"/>
</dbReference>
<dbReference type="EMBL" id="AP008232">
    <property type="protein sequence ID" value="BAE74448.1"/>
    <property type="molecule type" value="Genomic_DNA"/>
</dbReference>
<dbReference type="PANTHER" id="PTHR30349:SF41">
    <property type="entry name" value="INTEGRASE_RECOMBINASE PROTEIN MJ0367-RELATED"/>
    <property type="match status" value="1"/>
</dbReference>
<evidence type="ECO:0000313" key="10">
    <source>
        <dbReference type="Proteomes" id="UP000245838"/>
    </source>
</evidence>
<accession>Q2NTS7</accession>
<reference evidence="8 10" key="2">
    <citation type="submission" date="2015-05" db="EMBL/GenBank/DDBJ databases">
        <authorList>
            <person name="Goodhead I."/>
        </authorList>
    </citation>
    <scope>NUCLEOTIDE SEQUENCE [LARGE SCALE GENOMIC DNA]</scope>
    <source>
        <strain evidence="8">B4</strain>
        <strain evidence="10">morsitans</strain>
    </source>
</reference>
<dbReference type="CDD" id="cd00800">
    <property type="entry name" value="INT_Lambda_C"/>
    <property type="match status" value="1"/>
</dbReference>
<evidence type="ECO:0000259" key="6">
    <source>
        <dbReference type="PROSITE" id="PS51900"/>
    </source>
</evidence>
<evidence type="ECO:0000256" key="3">
    <source>
        <dbReference type="ARBA" id="ARBA00023125"/>
    </source>
</evidence>
<name>Q2NTS7_SODGM</name>
<dbReference type="OrthoDB" id="6173494at2"/>
<dbReference type="GO" id="GO:0015074">
    <property type="term" value="P:DNA integration"/>
    <property type="evidence" value="ECO:0007669"/>
    <property type="project" value="UniProtKB-KW"/>
</dbReference>
<gene>
    <name evidence="8" type="primary">xerC_5</name>
    <name evidence="7" type="ordered locus">SG1173</name>
    <name evidence="8" type="ORF">SGGMMB4_02671</name>
</gene>
<proteinExistence type="inferred from homology"/>
<keyword evidence="2" id="KW-0229">DNA integration</keyword>
<dbReference type="GO" id="GO:0003677">
    <property type="term" value="F:DNA binding"/>
    <property type="evidence" value="ECO:0007669"/>
    <property type="project" value="UniProtKB-UniRule"/>
</dbReference>
<dbReference type="eggNOG" id="COG0582">
    <property type="taxonomic scope" value="Bacteria"/>
</dbReference>
<dbReference type="KEGG" id="sgl:SG1173"/>
<dbReference type="InterPro" id="IPR013762">
    <property type="entry name" value="Integrase-like_cat_sf"/>
</dbReference>
<dbReference type="PANTHER" id="PTHR30349">
    <property type="entry name" value="PHAGE INTEGRASE-RELATED"/>
    <property type="match status" value="1"/>
</dbReference>
<dbReference type="InterPro" id="IPR010998">
    <property type="entry name" value="Integrase_recombinase_N"/>
</dbReference>
<dbReference type="Gene3D" id="1.10.150.130">
    <property type="match status" value="1"/>
</dbReference>
<protein>
    <submittedName>
        <fullName evidence="7">Phage integrase</fullName>
    </submittedName>
    <submittedName>
        <fullName evidence="8">Tyrosine recombinase XerC</fullName>
    </submittedName>
</protein>
<evidence type="ECO:0000256" key="1">
    <source>
        <dbReference type="ARBA" id="ARBA00008857"/>
    </source>
</evidence>
<comment type="similarity">
    <text evidence="1">Belongs to the 'phage' integrase family.</text>
</comment>
<dbReference type="HOGENOM" id="CLU_052612_2_0_6"/>
<evidence type="ECO:0000313" key="8">
    <source>
        <dbReference type="EMBL" id="CRL45127.1"/>
    </source>
</evidence>
<feature type="domain" description="Core-binding (CB)" evidence="6">
    <location>
        <begin position="61"/>
        <end position="141"/>
    </location>
</feature>
<keyword evidence="3 5" id="KW-0238">DNA-binding</keyword>
<evidence type="ECO:0000313" key="7">
    <source>
        <dbReference type="EMBL" id="BAE74448.1"/>
    </source>
</evidence>
<evidence type="ECO:0000256" key="2">
    <source>
        <dbReference type="ARBA" id="ARBA00022908"/>
    </source>
</evidence>
<dbReference type="BioCyc" id="SGLO343509:SGP1_RS10300-MONOMER"/>
<dbReference type="InterPro" id="IPR044068">
    <property type="entry name" value="CB"/>
</dbReference>
<dbReference type="EMBL" id="LN854557">
    <property type="protein sequence ID" value="CRL45127.1"/>
    <property type="molecule type" value="Genomic_DNA"/>
</dbReference>
<keyword evidence="9" id="KW-1185">Reference proteome</keyword>
<dbReference type="Proteomes" id="UP000001932">
    <property type="component" value="Chromosome"/>
</dbReference>
<dbReference type="Proteomes" id="UP000245838">
    <property type="component" value="Chromosome sggmmb4_Chromosome"/>
</dbReference>
<dbReference type="RefSeq" id="WP_011411004.1">
    <property type="nucleotide sequence ID" value="NC_007712.1"/>
</dbReference>
<organism evidence="7 9">
    <name type="scientific">Sodalis glossinidius (strain morsitans)</name>
    <dbReference type="NCBI Taxonomy" id="343509"/>
    <lineage>
        <taxon>Bacteria</taxon>
        <taxon>Pseudomonadati</taxon>
        <taxon>Pseudomonadota</taxon>
        <taxon>Gammaproteobacteria</taxon>
        <taxon>Enterobacterales</taxon>
        <taxon>Bruguierivoracaceae</taxon>
        <taxon>Sodalis</taxon>
    </lineage>
</organism>